<evidence type="ECO:0000313" key="2">
    <source>
        <dbReference type="Proteomes" id="UP000223472"/>
    </source>
</evidence>
<sequence>MQRSSKSKIKDSSSFIVFINAHHISINFHKSRLKVLNKRFTLNEIQLIYILIVKGKEVAMKGQSYTNYN</sequence>
<accession>A0A2B6H2I4</accession>
<dbReference type="Proteomes" id="UP000223472">
    <property type="component" value="Unassembled WGS sequence"/>
</dbReference>
<dbReference type="AlphaFoldDB" id="A0A2B6H2I4"/>
<name>A0A2B6H2I4_9BACI</name>
<organism evidence="1 2">
    <name type="scientific">Bacillus wiedmannii</name>
    <dbReference type="NCBI Taxonomy" id="1890302"/>
    <lineage>
        <taxon>Bacteria</taxon>
        <taxon>Bacillati</taxon>
        <taxon>Bacillota</taxon>
        <taxon>Bacilli</taxon>
        <taxon>Bacillales</taxon>
        <taxon>Bacillaceae</taxon>
        <taxon>Bacillus</taxon>
        <taxon>Bacillus cereus group</taxon>
    </lineage>
</organism>
<dbReference type="EMBL" id="NVIY01000012">
    <property type="protein sequence ID" value="PGD37835.1"/>
    <property type="molecule type" value="Genomic_DNA"/>
</dbReference>
<comment type="caution">
    <text evidence="1">The sequence shown here is derived from an EMBL/GenBank/DDBJ whole genome shotgun (WGS) entry which is preliminary data.</text>
</comment>
<evidence type="ECO:0000313" key="1">
    <source>
        <dbReference type="EMBL" id="PGD37835.1"/>
    </source>
</evidence>
<protein>
    <submittedName>
        <fullName evidence="1">Uncharacterized protein</fullName>
    </submittedName>
</protein>
<proteinExistence type="predicted"/>
<reference evidence="1 2" key="1">
    <citation type="submission" date="2017-09" db="EMBL/GenBank/DDBJ databases">
        <title>Large-scale bioinformatics analysis of Bacillus genomes uncovers conserved roles of natural products in bacterial physiology.</title>
        <authorList>
            <consortium name="Agbiome Team Llc"/>
            <person name="Bleich R.M."/>
            <person name="Grubbs K.J."/>
            <person name="Santa Maria K.C."/>
            <person name="Allen S.E."/>
            <person name="Farag S."/>
            <person name="Shank E.A."/>
            <person name="Bowers A."/>
        </authorList>
    </citation>
    <scope>NUCLEOTIDE SEQUENCE [LARGE SCALE GENOMIC DNA]</scope>
    <source>
        <strain evidence="1 2">AFS065610</strain>
    </source>
</reference>
<gene>
    <name evidence="1" type="ORF">COM27_09175</name>
</gene>